<dbReference type="Gene3D" id="2.60.40.1930">
    <property type="match status" value="1"/>
</dbReference>
<evidence type="ECO:0000256" key="1">
    <source>
        <dbReference type="ARBA" id="ARBA00010556"/>
    </source>
</evidence>
<dbReference type="InterPro" id="IPR011625">
    <property type="entry name" value="A2M_N_BRD"/>
</dbReference>
<dbReference type="InterPro" id="IPR002890">
    <property type="entry name" value="MG2"/>
</dbReference>
<dbReference type="Proteomes" id="UP000182761">
    <property type="component" value="Unassembled WGS sequence"/>
</dbReference>
<dbReference type="InterPro" id="IPR041246">
    <property type="entry name" value="Bact_MG10"/>
</dbReference>
<dbReference type="Pfam" id="PF07703">
    <property type="entry name" value="A2M_BRD"/>
    <property type="match status" value="1"/>
</dbReference>
<evidence type="ECO:0000259" key="3">
    <source>
        <dbReference type="SMART" id="SM01359"/>
    </source>
</evidence>
<evidence type="ECO:0000259" key="4">
    <source>
        <dbReference type="SMART" id="SM01360"/>
    </source>
</evidence>
<accession>A0A0X3AQM8</accession>
<dbReference type="InterPro" id="IPR001599">
    <property type="entry name" value="Macroglobln_a2"/>
</dbReference>
<dbReference type="PANTHER" id="PTHR40094:SF1">
    <property type="entry name" value="UBIQUITIN DOMAIN-CONTAINING PROTEIN"/>
    <property type="match status" value="1"/>
</dbReference>
<comment type="similarity">
    <text evidence="1">Belongs to the protease inhibitor I39 (alpha-2-macroglobulin) family. Bacterial alpha-2-macroglobulin subfamily.</text>
</comment>
<feature type="domain" description="Alpha-2-macroglobulin" evidence="4">
    <location>
        <begin position="1202"/>
        <end position="1292"/>
    </location>
</feature>
<dbReference type="Pfam" id="PF00207">
    <property type="entry name" value="A2M"/>
    <property type="match status" value="1"/>
</dbReference>
<evidence type="ECO:0000256" key="2">
    <source>
        <dbReference type="SAM" id="Coils"/>
    </source>
</evidence>
<gene>
    <name evidence="5" type="ORF">Ga0061079_10956</name>
</gene>
<keyword evidence="6" id="KW-1185">Reference proteome</keyword>
<dbReference type="STRING" id="1586267.GCA_001418685_01529"/>
<feature type="domain" description="Alpha-2-macroglobulin bait region" evidence="3">
    <location>
        <begin position="940"/>
        <end position="1081"/>
    </location>
</feature>
<dbReference type="InterPro" id="IPR051802">
    <property type="entry name" value="YfhM-like"/>
</dbReference>
<dbReference type="SMART" id="SM01359">
    <property type="entry name" value="A2M_N_2"/>
    <property type="match status" value="1"/>
</dbReference>
<dbReference type="Gene3D" id="1.50.10.20">
    <property type="match status" value="1"/>
</dbReference>
<reference evidence="5 6" key="1">
    <citation type="submission" date="2016-01" db="EMBL/GenBank/DDBJ databases">
        <authorList>
            <person name="McClelland M."/>
            <person name="Jain A."/>
            <person name="Saraogi P."/>
            <person name="Mendelson R."/>
            <person name="Westerman R."/>
            <person name="SanMiguel P."/>
            <person name="Csonka L."/>
        </authorList>
    </citation>
    <scope>NUCLEOTIDE SEQUENCE [LARGE SCALE GENOMIC DNA]</scope>
    <source>
        <strain evidence="5 6">R-53146</strain>
    </source>
</reference>
<proteinExistence type="inferred from homology"/>
<dbReference type="SUPFAM" id="SSF48239">
    <property type="entry name" value="Terpenoid cyclases/Protein prenyltransferases"/>
    <property type="match status" value="1"/>
</dbReference>
<sequence length="1970" mass="228314">MKSIYLFLCVWIIHIGMAQEINYEKKWQEIDKEMNNGEFKSLLPQINQLYNQAKKENNTLEIINALIYQYRIISQTKEDKDYDPYKLVIHNFEKEMNSFKGITLSITKSMLAKIYEDYLFRTSWERRNIINTEFLSNDISNWSTKQLMQRSLSLYKESVENDHLLKKETTLNWKNILNTDENIDLYPTLYDILVSRYIEALKEIFSQIEFNSWSDMEENKEVIGIKIKEEIDNLYNGLLEFHKNDVDKSAFLNNKLNQIEETNRSLEKTENKAHLIENLANSYSDQKFTAYLYYRAAATYVNTNKEKAFKICKNVTYTQNNPWSINCKNLIDEIQKINIHASLDEILLPNENIPLIIEATNVNKAYYRIYQVNPDIDSINTSSNTEFKTNGIYSLNKKLVKNGILEWKSFSDFDSHSTLVKLDGLPEGNYILELSTNSEFLTKKEINSDINGSLYFMVHDWSIVKLGRYVDPLFQLLNRKTGEVFSNRSITLYKKQKSKNNSKILFESFSINTDSHGFFDLSKLNAQYGEIYVYVPSSHSYMKLPSNFYNNEVEEVKNDLEKISEFFTDRSMYRPGQKVFFKVIIYTKNKNKTLLVKNQKVILSLNNANGKEISKLELISNEYGSVFGEFILPQEGLTGNYYLTSNFSNDAYYFSVEEYKRPKFEIIFDEFSGNYKLDEQVTSKGKAISYNGTPVSNAKVQYRIERKDLFPLYRLYNPIPYLDNSEIITQGELTTDKEGVFTISYPAIAKDIKKDNEYRYYTYIISVDVTDINGETQTKKTKVTIGDLPIQLTLQLPEVSTQKDFTKIIIQSTNLNEVRVFSQGIVNLSKLINPSRVLLPNKVVYIPEYQLYDNVSFERYFPHLPYSKEEQNPASWKKEKLYTYNFDTKTSDTLVVSSQLPKGFYLVEAETLLGKDTIKTQKIIEIKDNESLKSSDSEYFSVNTSQSSYKIGERITINFYSDLKNSTAILHLESNGKWILHKEIPIVKGKGTYTLIAKKDFITKGLYVLSYLIKDGGFQAKSFQIDIMDEPRDLKITTKVFRNKLIPGEKESWELTVSGKDKDKIAAEVLATLYDESLDQFAPNAYTFTPWKYFPSGILYYSVFEMGYNSSSTRLSENIPYLIYKNPKIVNLKDITINKIYDRDGVAASAFAIPIRAEYMLSNSILDNNLNKMRTGGKVSKQEVIKDNSLSMVKFRTNLKETAFFYPNLYTDEQGNFTFSFTCPEALTKWKLLILAHTKDLYSGTAEFHVQTQKNLMIVPNTPRFLREGDEIIISAKINNLTGKSMEGNAQLFLFDALTRKPVDTNFNNLSPIIPFKAELSKNAEVSWKIKVPKNIQAVSYRIVAQAGNFSDGEENSLPIVTDRVLITETVPINIKENEKKEYRLDKLITNSSSSLLNYNLSLEVATNPVWLALFSIPYLREYHYENSEQVFSRLFGNVLSTFILNTFPKIKNVLNDWNVKGVNPSNLESNQEFKNILIEETPWIRNAENEAEQKKRISLLFDLNKMAQENSQVQEKLIKLQNTDGGFAWFEGGNSNPYITDIIISGIGQLRKMLGTQYSIYIQSDLENVIKKAVAYSDREALHYLNQKEFEKIGKEGDLIQYYYIRSFWKDRYPLPMQTEKHIQDINKNITKYLKKSGTQIKAMLAIIMQRFGYASTARTIILHLKETSVESESMGMYWKDNQAGWDRYQTPIEAQTKIIEAFAEVTPEDTRSVEEMKIWLLGNRQTHSWSSTKATTHAIYALMNFGKDWSDEKNNIKIFNGKKQIYPTSDSTMIQTTGYLKKSWNSEQIQSDMGIIKIEKTSPGIAWGGLYWQYFENLNKITNTGNEIKIQKKLFIKTVSNKSFELQEITNQNYIKIGDIITIRLVIKADRDMDFIYVKDMRASGFEPMNIFTAYQYQNGLSYYESTRDAATNFFFEHMRKGTYVFEYEVRAAYEGNFSSGITLVQSMYAPEMSAYSGENHIIIKKYK</sequence>
<dbReference type="SMART" id="SM01360">
    <property type="entry name" value="A2M"/>
    <property type="match status" value="1"/>
</dbReference>
<dbReference type="OrthoDB" id="9767116at2"/>
<dbReference type="PANTHER" id="PTHR40094">
    <property type="entry name" value="ALPHA-2-MACROGLOBULIN HOMOLOG"/>
    <property type="match status" value="1"/>
</dbReference>
<dbReference type="GO" id="GO:0004866">
    <property type="term" value="F:endopeptidase inhibitor activity"/>
    <property type="evidence" value="ECO:0007669"/>
    <property type="project" value="InterPro"/>
</dbReference>
<dbReference type="EMBL" id="FCOR01000009">
    <property type="protein sequence ID" value="CVK16666.1"/>
    <property type="molecule type" value="Genomic_DNA"/>
</dbReference>
<feature type="coiled-coil region" evidence="2">
    <location>
        <begin position="249"/>
        <end position="286"/>
    </location>
</feature>
<name>A0A0X3AQM8_9FLAO</name>
<dbReference type="RefSeq" id="WP_055425853.1">
    <property type="nucleotide sequence ID" value="NZ_FCOR01000009.1"/>
</dbReference>
<protein>
    <submittedName>
        <fullName evidence="5">Uncharacterized conserved protein YfaS, alpha-2-macroglobulin family</fullName>
    </submittedName>
</protein>
<keyword evidence="2" id="KW-0175">Coiled coil</keyword>
<evidence type="ECO:0000313" key="5">
    <source>
        <dbReference type="EMBL" id="CVK16666.1"/>
    </source>
</evidence>
<dbReference type="Pfam" id="PF01835">
    <property type="entry name" value="MG2"/>
    <property type="match status" value="1"/>
</dbReference>
<organism evidence="5 6">
    <name type="scientific">Apibacter mensalis</name>
    <dbReference type="NCBI Taxonomy" id="1586267"/>
    <lineage>
        <taxon>Bacteria</taxon>
        <taxon>Pseudomonadati</taxon>
        <taxon>Bacteroidota</taxon>
        <taxon>Flavobacteriia</taxon>
        <taxon>Flavobacteriales</taxon>
        <taxon>Weeksellaceae</taxon>
        <taxon>Apibacter</taxon>
    </lineage>
</organism>
<dbReference type="Pfam" id="PF17973">
    <property type="entry name" value="bMG10"/>
    <property type="match status" value="1"/>
</dbReference>
<evidence type="ECO:0000313" key="6">
    <source>
        <dbReference type="Proteomes" id="UP000182761"/>
    </source>
</evidence>
<dbReference type="InterPro" id="IPR008930">
    <property type="entry name" value="Terpenoid_cyclase/PrenylTrfase"/>
</dbReference>